<dbReference type="SUPFAM" id="SSF54593">
    <property type="entry name" value="Glyoxalase/Bleomycin resistance protein/Dihydroxybiphenyl dioxygenase"/>
    <property type="match status" value="1"/>
</dbReference>
<dbReference type="RefSeq" id="WP_146910150.1">
    <property type="nucleotide sequence ID" value="NZ_BJUS01000047.1"/>
</dbReference>
<dbReference type="InterPro" id="IPR009725">
    <property type="entry name" value="3_dmu_93_MTrfase"/>
</dbReference>
<dbReference type="PANTHER" id="PTHR33990:SF2">
    <property type="entry name" value="PHNB-LIKE DOMAIN-CONTAINING PROTEIN"/>
    <property type="match status" value="1"/>
</dbReference>
<name>A0ABQ0U7S5_9GAMM</name>
<reference evidence="2 3" key="1">
    <citation type="submission" date="2019-07" db="EMBL/GenBank/DDBJ databases">
        <title>Whole genome shotgun sequence of Halomonas halophila NBRC 102604.</title>
        <authorList>
            <person name="Hosoyama A."/>
            <person name="Uohara A."/>
            <person name="Ohji S."/>
            <person name="Ichikawa N."/>
        </authorList>
    </citation>
    <scope>NUCLEOTIDE SEQUENCE [LARGE SCALE GENOMIC DNA]</scope>
    <source>
        <strain evidence="2 3">NBRC 102604</strain>
    </source>
</reference>
<feature type="domain" description="PhnB-like" evidence="1">
    <location>
        <begin position="3"/>
        <end position="117"/>
    </location>
</feature>
<dbReference type="Pfam" id="PF06983">
    <property type="entry name" value="3-dmu-9_3-mt"/>
    <property type="match status" value="1"/>
</dbReference>
<protein>
    <submittedName>
        <fullName evidence="2">VOC family protein</fullName>
    </submittedName>
</protein>
<dbReference type="Proteomes" id="UP000321121">
    <property type="component" value="Unassembled WGS sequence"/>
</dbReference>
<dbReference type="InterPro" id="IPR029068">
    <property type="entry name" value="Glyas_Bleomycin-R_OHBP_Dase"/>
</dbReference>
<dbReference type="EMBL" id="BJUS01000047">
    <property type="protein sequence ID" value="GEK74490.1"/>
    <property type="molecule type" value="Genomic_DNA"/>
</dbReference>
<comment type="caution">
    <text evidence="2">The sequence shown here is derived from an EMBL/GenBank/DDBJ whole genome shotgun (WGS) entry which is preliminary data.</text>
</comment>
<evidence type="ECO:0000313" key="3">
    <source>
        <dbReference type="Proteomes" id="UP000321121"/>
    </source>
</evidence>
<dbReference type="PANTHER" id="PTHR33990">
    <property type="entry name" value="PROTEIN YJDN-RELATED"/>
    <property type="match status" value="1"/>
</dbReference>
<dbReference type="Gene3D" id="3.10.180.10">
    <property type="entry name" value="2,3-Dihydroxybiphenyl 1,2-Dioxygenase, domain 1"/>
    <property type="match status" value="1"/>
</dbReference>
<proteinExistence type="predicted"/>
<dbReference type="CDD" id="cd06588">
    <property type="entry name" value="PhnB_like"/>
    <property type="match status" value="1"/>
</dbReference>
<dbReference type="PIRSF" id="PIRSF021700">
    <property type="entry name" value="3_dmu_93_MTrfase"/>
    <property type="match status" value="1"/>
</dbReference>
<accession>A0ABQ0U7S5</accession>
<evidence type="ECO:0000259" key="1">
    <source>
        <dbReference type="Pfam" id="PF06983"/>
    </source>
</evidence>
<keyword evidence="3" id="KW-1185">Reference proteome</keyword>
<dbReference type="InterPro" id="IPR028973">
    <property type="entry name" value="PhnB-like"/>
</dbReference>
<sequence length="163" mass="18116">MSRITPCLWFDGQAIEAARFYVSVFPDSRIERVLEAPADTPSVPAGAALLVAFTLDGSRYLGLNGGPDVPFNEAVSLHVDCADQAEVDYYWEALSEGGLAIQCGWLQDRWGLRWQVVPRRMHELLHDPDPERARRAMEAMMQMEKLVIADLERAADGRGPTAS</sequence>
<evidence type="ECO:0000313" key="2">
    <source>
        <dbReference type="EMBL" id="GEK74490.1"/>
    </source>
</evidence>
<organism evidence="2 3">
    <name type="scientific">Halomonas halophila</name>
    <dbReference type="NCBI Taxonomy" id="29573"/>
    <lineage>
        <taxon>Bacteria</taxon>
        <taxon>Pseudomonadati</taxon>
        <taxon>Pseudomonadota</taxon>
        <taxon>Gammaproteobacteria</taxon>
        <taxon>Oceanospirillales</taxon>
        <taxon>Halomonadaceae</taxon>
        <taxon>Halomonas</taxon>
    </lineage>
</organism>
<gene>
    <name evidence="2" type="ORF">HHA04nite_30340</name>
</gene>